<feature type="transmembrane region" description="Helical" evidence="8">
    <location>
        <begin position="112"/>
        <end position="132"/>
    </location>
</feature>
<dbReference type="PANTHER" id="PTHR30614">
    <property type="entry name" value="MEMBRANE COMPONENT OF AMINO ACID ABC TRANSPORTER"/>
    <property type="match status" value="1"/>
</dbReference>
<keyword evidence="5" id="KW-0029">Amino-acid transport</keyword>
<dbReference type="InterPro" id="IPR010065">
    <property type="entry name" value="AA_ABC_transptr_permease_3TM"/>
</dbReference>
<dbReference type="PROSITE" id="PS50928">
    <property type="entry name" value="ABC_TM1"/>
    <property type="match status" value="1"/>
</dbReference>
<dbReference type="Pfam" id="PF00528">
    <property type="entry name" value="BPD_transp_1"/>
    <property type="match status" value="1"/>
</dbReference>
<evidence type="ECO:0000313" key="11">
    <source>
        <dbReference type="EMBL" id="RHW27011.1"/>
    </source>
</evidence>
<feature type="region of interest" description="Disordered" evidence="9">
    <location>
        <begin position="1"/>
        <end position="25"/>
    </location>
</feature>
<dbReference type="InterPro" id="IPR043429">
    <property type="entry name" value="ArtM/GltK/GlnP/TcyL/YhdX-like"/>
</dbReference>
<comment type="similarity">
    <text evidence="8">Belongs to the binding-protein-dependent transport system permease family.</text>
</comment>
<evidence type="ECO:0000256" key="9">
    <source>
        <dbReference type="SAM" id="MobiDB-lite"/>
    </source>
</evidence>
<dbReference type="OrthoDB" id="9814902at2"/>
<protein>
    <submittedName>
        <fullName evidence="11">Amino acid ABC transporter permease</fullName>
    </submittedName>
</protein>
<dbReference type="GO" id="GO:0006865">
    <property type="term" value="P:amino acid transport"/>
    <property type="evidence" value="ECO:0007669"/>
    <property type="project" value="UniProtKB-KW"/>
</dbReference>
<evidence type="ECO:0000256" key="5">
    <source>
        <dbReference type="ARBA" id="ARBA00022970"/>
    </source>
</evidence>
<evidence type="ECO:0000256" key="4">
    <source>
        <dbReference type="ARBA" id="ARBA00022692"/>
    </source>
</evidence>
<evidence type="ECO:0000256" key="8">
    <source>
        <dbReference type="RuleBase" id="RU363032"/>
    </source>
</evidence>
<evidence type="ECO:0000256" key="7">
    <source>
        <dbReference type="ARBA" id="ARBA00023136"/>
    </source>
</evidence>
<evidence type="ECO:0000256" key="6">
    <source>
        <dbReference type="ARBA" id="ARBA00022989"/>
    </source>
</evidence>
<dbReference type="Proteomes" id="UP000283644">
    <property type="component" value="Unassembled WGS sequence"/>
</dbReference>
<dbReference type="NCBIfam" id="TIGR01726">
    <property type="entry name" value="HEQRo_perm_3TM"/>
    <property type="match status" value="1"/>
</dbReference>
<name>A0A417Y354_9ACTN</name>
<dbReference type="Gene3D" id="1.10.3720.10">
    <property type="entry name" value="MetI-like"/>
    <property type="match status" value="1"/>
</dbReference>
<keyword evidence="12" id="KW-1185">Reference proteome</keyword>
<dbReference type="InterPro" id="IPR035906">
    <property type="entry name" value="MetI-like_sf"/>
</dbReference>
<dbReference type="InterPro" id="IPR000515">
    <property type="entry name" value="MetI-like"/>
</dbReference>
<evidence type="ECO:0000259" key="10">
    <source>
        <dbReference type="PROSITE" id="PS50928"/>
    </source>
</evidence>
<feature type="transmembrane region" description="Helical" evidence="8">
    <location>
        <begin position="73"/>
        <end position="100"/>
    </location>
</feature>
<keyword evidence="4 8" id="KW-0812">Transmembrane</keyword>
<evidence type="ECO:0000256" key="3">
    <source>
        <dbReference type="ARBA" id="ARBA00022475"/>
    </source>
</evidence>
<dbReference type="GO" id="GO:0022857">
    <property type="term" value="F:transmembrane transporter activity"/>
    <property type="evidence" value="ECO:0007669"/>
    <property type="project" value="InterPro"/>
</dbReference>
<feature type="domain" description="ABC transmembrane type-1" evidence="10">
    <location>
        <begin position="76"/>
        <end position="282"/>
    </location>
</feature>
<dbReference type="GO" id="GO:0043190">
    <property type="term" value="C:ATP-binding cassette (ABC) transporter complex"/>
    <property type="evidence" value="ECO:0007669"/>
    <property type="project" value="InterPro"/>
</dbReference>
<evidence type="ECO:0000313" key="12">
    <source>
        <dbReference type="Proteomes" id="UP000283644"/>
    </source>
</evidence>
<feature type="compositionally biased region" description="Basic and acidic residues" evidence="9">
    <location>
        <begin position="8"/>
        <end position="23"/>
    </location>
</feature>
<keyword evidence="6 8" id="KW-1133">Transmembrane helix</keyword>
<dbReference type="SUPFAM" id="SSF161098">
    <property type="entry name" value="MetI-like"/>
    <property type="match status" value="1"/>
</dbReference>
<dbReference type="CDD" id="cd06261">
    <property type="entry name" value="TM_PBP2"/>
    <property type="match status" value="1"/>
</dbReference>
<keyword evidence="7 8" id="KW-0472">Membrane</keyword>
<reference evidence="11 12" key="1">
    <citation type="submission" date="2018-09" db="EMBL/GenBank/DDBJ databases">
        <title>Genome sequencing of Nocardioides immobilis CCTCC AB 2017083 for comparison to Nocardioides silvaticus.</title>
        <authorList>
            <person name="Li C."/>
            <person name="Wang G."/>
        </authorList>
    </citation>
    <scope>NUCLEOTIDE SEQUENCE [LARGE SCALE GENOMIC DNA]</scope>
    <source>
        <strain evidence="11 12">CCTCC AB 2017083</strain>
    </source>
</reference>
<gene>
    <name evidence="11" type="ORF">D0Z08_10030</name>
</gene>
<evidence type="ECO:0000256" key="2">
    <source>
        <dbReference type="ARBA" id="ARBA00022448"/>
    </source>
</evidence>
<proteinExistence type="inferred from homology"/>
<keyword evidence="3" id="KW-1003">Cell membrane</keyword>
<comment type="subcellular location">
    <subcellularLocation>
        <location evidence="1 8">Cell membrane</location>
        <topology evidence="1 8">Multi-pass membrane protein</topology>
    </subcellularLocation>
</comment>
<dbReference type="EMBL" id="QXGH01000014">
    <property type="protein sequence ID" value="RHW27011.1"/>
    <property type="molecule type" value="Genomic_DNA"/>
</dbReference>
<accession>A0A417Y354</accession>
<sequence length="312" mass="34147">MTSTTEPTRTDRHKPDGHEDAATKPRVHRRGTLEYVAWAVCVLVTIGVTRTLVTNENYQWDVVAQYLTAPSIIRGLVLTVVLTFAAMFFGSVLGVVIAVLRVSPLRPVRILAGAYLTFFRGTPVLVQLIFWFNIAALYPELAIGIPFTDISQDIDVNRLISATTAAVLGLSLNQAAYQAEIVRGGFASVDKGQIEAADALGMSRLTKLRRITIPQAMPTIVPATGNQFIGMFKETSLVSVLGVAELLQSVQLVYARTYQTIPLLLVACVWYLVMTVLLSYPQSLIEKRFSRTRARVGNDPVPSQIGLIGDAK</sequence>
<dbReference type="FunFam" id="1.10.3720.10:FF:000006">
    <property type="entry name" value="Glutamate/aspartate ABC transporter, permease protein GltK"/>
    <property type="match status" value="1"/>
</dbReference>
<keyword evidence="2 8" id="KW-0813">Transport</keyword>
<comment type="caution">
    <text evidence="11">The sequence shown here is derived from an EMBL/GenBank/DDBJ whole genome shotgun (WGS) entry which is preliminary data.</text>
</comment>
<dbReference type="RefSeq" id="WP_118925112.1">
    <property type="nucleotide sequence ID" value="NZ_QXGH01000014.1"/>
</dbReference>
<feature type="transmembrane region" description="Helical" evidence="8">
    <location>
        <begin position="35"/>
        <end position="53"/>
    </location>
</feature>
<dbReference type="PANTHER" id="PTHR30614:SF0">
    <property type="entry name" value="L-CYSTINE TRANSPORT SYSTEM PERMEASE PROTEIN TCYL"/>
    <property type="match status" value="1"/>
</dbReference>
<feature type="transmembrane region" description="Helical" evidence="8">
    <location>
        <begin position="261"/>
        <end position="280"/>
    </location>
</feature>
<organism evidence="11 12">
    <name type="scientific">Nocardioides immobilis</name>
    <dbReference type="NCBI Taxonomy" id="2049295"/>
    <lineage>
        <taxon>Bacteria</taxon>
        <taxon>Bacillati</taxon>
        <taxon>Actinomycetota</taxon>
        <taxon>Actinomycetes</taxon>
        <taxon>Propionibacteriales</taxon>
        <taxon>Nocardioidaceae</taxon>
        <taxon>Nocardioides</taxon>
    </lineage>
</organism>
<dbReference type="AlphaFoldDB" id="A0A417Y354"/>
<evidence type="ECO:0000256" key="1">
    <source>
        <dbReference type="ARBA" id="ARBA00004651"/>
    </source>
</evidence>